<dbReference type="GO" id="GO:0016052">
    <property type="term" value="P:carbohydrate catabolic process"/>
    <property type="evidence" value="ECO:0007669"/>
    <property type="project" value="TreeGrafter"/>
</dbReference>
<evidence type="ECO:0000256" key="8">
    <source>
        <dbReference type="RuleBase" id="RU004468"/>
    </source>
</evidence>
<feature type="active site" description="Nucleophile" evidence="6">
    <location>
        <position position="368"/>
    </location>
</feature>
<dbReference type="InterPro" id="IPR018120">
    <property type="entry name" value="Glyco_hydro_1_AS"/>
</dbReference>
<evidence type="ECO:0000256" key="6">
    <source>
        <dbReference type="PROSITE-ProRule" id="PRU10055"/>
    </source>
</evidence>
<dbReference type="NCBIfam" id="NF007154">
    <property type="entry name" value="PRK09589.1"/>
    <property type="match status" value="1"/>
</dbReference>
<dbReference type="InterPro" id="IPR001360">
    <property type="entry name" value="Glyco_hydro_1"/>
</dbReference>
<dbReference type="FunFam" id="3.20.20.80:FF:000004">
    <property type="entry name" value="Beta-glucosidase 6-phospho-beta-glucosidase"/>
    <property type="match status" value="1"/>
</dbReference>
<keyword evidence="3 8" id="KW-0326">Glycosidase</keyword>
<keyword evidence="2 8" id="KW-0378">Hydrolase</keyword>
<comment type="catalytic activity">
    <reaction evidence="4">
        <text>6-phospho-beta-D-glucosyl-(1-&gt;4)-D-glucose + H2O = D-glucose 6-phosphate + D-glucose</text>
        <dbReference type="Rhea" id="RHEA:10772"/>
        <dbReference type="ChEBI" id="CHEBI:4167"/>
        <dbReference type="ChEBI" id="CHEBI:15377"/>
        <dbReference type="ChEBI" id="CHEBI:58312"/>
        <dbReference type="ChEBI" id="CHEBI:61548"/>
        <dbReference type="EC" id="3.2.1.86"/>
    </reaction>
</comment>
<dbReference type="Pfam" id="PF00232">
    <property type="entry name" value="Glyco_hydro_1"/>
    <property type="match status" value="1"/>
</dbReference>
<dbReference type="PANTHER" id="PTHR10353">
    <property type="entry name" value="GLYCOSYL HYDROLASE"/>
    <property type="match status" value="1"/>
</dbReference>
<dbReference type="PROSITE" id="PS00572">
    <property type="entry name" value="GLYCOSYL_HYDROL_F1_1"/>
    <property type="match status" value="1"/>
</dbReference>
<dbReference type="EC" id="3.2.1.86" evidence="5"/>
<dbReference type="NCBIfam" id="NF007158">
    <property type="entry name" value="PRK09593.1"/>
    <property type="match status" value="1"/>
</dbReference>
<sequence>MSSNAKRFPEGFLWGGAVAANQVEGAYNKGGKGLSTADVSPNGIMSPFDESMTSLNLYHNGIDFYHRYKEDIALFAEMGFKAFRTSIAWTRIFPNGDEEEPNEEGLSFYDDLFDELLKHHIEPVVTISHYEMPLGLVKNYGGWKNRKVIEFYERYAKTVFQRYQHKVKYWMTFNEINVVLHAPFTGGGLVFEEGENKLNAMYQAAHHQFVASALAVKAGHDIIPDSKIGCMIAATTTYPMTSKPEDVFAAMENERKTLFFSDVQARGAYPGYMKRYLAENNIEIEMAEGDEELLKEHTVDYIGFSYYMSMAASTDPQELAKSGGNLLGGVKNPYLKSSEWGWQIDPKGLRITLNTLYDRYQKPLFIVENGLGAVDKVEEDGTIQDDYRINYLRDHLIEVREAIADGVELIGYTSWGPIDLVSASTAEMKKRYGFIYVDRDNEGNGTFNRIKKKSFNWYQQVIATNGESLLQIFENSCASIDNNEMQADNKRER</sequence>
<dbReference type="PATRIC" id="fig|1423.173.peg.3384"/>
<proteinExistence type="inferred from homology"/>
<dbReference type="GO" id="GO:0008706">
    <property type="term" value="F:6-phospho-beta-glucosidase activity"/>
    <property type="evidence" value="ECO:0007669"/>
    <property type="project" value="UniProtKB-EC"/>
</dbReference>
<comment type="caution">
    <text evidence="9">The sequence shown here is derived from an EMBL/GenBank/DDBJ whole genome shotgun (WGS) entry which is preliminary data.</text>
</comment>
<dbReference type="PANTHER" id="PTHR10353:SF122">
    <property type="entry name" value="6-PHOSPHO-BETA-GLUCOSIDASE ASCB-RELATED"/>
    <property type="match status" value="1"/>
</dbReference>
<dbReference type="EMBL" id="JXBC01000006">
    <property type="protein sequence ID" value="KIU09939.1"/>
    <property type="molecule type" value="Genomic_DNA"/>
</dbReference>
<organism evidence="9 10">
    <name type="scientific">Bacillus subtilis</name>
    <dbReference type="NCBI Taxonomy" id="1423"/>
    <lineage>
        <taxon>Bacteria</taxon>
        <taxon>Bacillati</taxon>
        <taxon>Bacillota</taxon>
        <taxon>Bacilli</taxon>
        <taxon>Bacillales</taxon>
        <taxon>Bacillaceae</taxon>
        <taxon>Bacillus</taxon>
    </lineage>
</organism>
<dbReference type="InterPro" id="IPR033132">
    <property type="entry name" value="GH_1_N_CS"/>
</dbReference>
<evidence type="ECO:0000256" key="4">
    <source>
        <dbReference type="ARBA" id="ARBA00050637"/>
    </source>
</evidence>
<dbReference type="InterPro" id="IPR017853">
    <property type="entry name" value="GH"/>
</dbReference>
<dbReference type="AlphaFoldDB" id="A0A0D1JC24"/>
<dbReference type="Proteomes" id="UP000032247">
    <property type="component" value="Unassembled WGS sequence"/>
</dbReference>
<protein>
    <recommendedName>
        <fullName evidence="5">6-phospho-beta-glucosidase</fullName>
        <ecNumber evidence="5">3.2.1.86</ecNumber>
    </recommendedName>
</protein>
<evidence type="ECO:0000256" key="1">
    <source>
        <dbReference type="ARBA" id="ARBA00010838"/>
    </source>
</evidence>
<dbReference type="SUPFAM" id="SSF51445">
    <property type="entry name" value="(Trans)glycosidases"/>
    <property type="match status" value="1"/>
</dbReference>
<evidence type="ECO:0000313" key="10">
    <source>
        <dbReference type="Proteomes" id="UP000032247"/>
    </source>
</evidence>
<gene>
    <name evidence="9" type="ORF">SC09_Contig28orf00065</name>
</gene>
<dbReference type="Gene3D" id="3.20.20.80">
    <property type="entry name" value="Glycosidases"/>
    <property type="match status" value="1"/>
</dbReference>
<accession>A0A0D1JC24</accession>
<comment type="similarity">
    <text evidence="1 7">Belongs to the glycosyl hydrolase 1 family.</text>
</comment>
<reference evidence="9 10" key="1">
    <citation type="submission" date="2014-12" db="EMBL/GenBank/DDBJ databases">
        <title>Comparative genome analysis of Bacillus coagulans HM-08, Clostridium butyricum HM-68, Bacillus subtilis HM-66 and Bacillus licheniformis BL-09.</title>
        <authorList>
            <person name="Zhang H."/>
        </authorList>
    </citation>
    <scope>NUCLEOTIDE SEQUENCE [LARGE SCALE GENOMIC DNA]</scope>
    <source>
        <strain evidence="9 10">HM-66</strain>
    </source>
</reference>
<dbReference type="PROSITE" id="PS00653">
    <property type="entry name" value="GLYCOSYL_HYDROL_F1_2"/>
    <property type="match status" value="1"/>
</dbReference>
<evidence type="ECO:0000256" key="5">
    <source>
        <dbReference type="ARBA" id="ARBA00066487"/>
    </source>
</evidence>
<evidence type="ECO:0000256" key="2">
    <source>
        <dbReference type="ARBA" id="ARBA00022801"/>
    </source>
</evidence>
<evidence type="ECO:0000256" key="7">
    <source>
        <dbReference type="RuleBase" id="RU003690"/>
    </source>
</evidence>
<dbReference type="NCBIfam" id="NF007356">
    <property type="entry name" value="PRK09852.1"/>
    <property type="match status" value="1"/>
</dbReference>
<dbReference type="GO" id="GO:0005829">
    <property type="term" value="C:cytosol"/>
    <property type="evidence" value="ECO:0007669"/>
    <property type="project" value="TreeGrafter"/>
</dbReference>
<evidence type="ECO:0000313" key="9">
    <source>
        <dbReference type="EMBL" id="KIU09939.1"/>
    </source>
</evidence>
<name>A0A0D1JC24_BACIU</name>
<dbReference type="STRING" id="483913.AN935_19930"/>
<dbReference type="PRINTS" id="PR00131">
    <property type="entry name" value="GLHYDRLASE1"/>
</dbReference>
<evidence type="ECO:0000256" key="3">
    <source>
        <dbReference type="ARBA" id="ARBA00023295"/>
    </source>
</evidence>